<dbReference type="RefSeq" id="WP_077867676.1">
    <property type="nucleotide sequence ID" value="NZ_BKAK01000109.1"/>
</dbReference>
<gene>
    <name evidence="1" type="ORF">KEC93_24595</name>
</gene>
<reference evidence="1" key="1">
    <citation type="submission" date="2021-04" db="EMBL/GenBank/DDBJ databases">
        <title>Complete genome sequence of the type strain Clostridium beijerinckii NRRL B-598.</title>
        <authorList>
            <person name="Sedlar K."/>
            <person name="Branska B."/>
            <person name="Bezdicek M."/>
            <person name="Nykrynova M."/>
            <person name="Lengerova M."/>
            <person name="Skutkova H."/>
            <person name="Patakova P."/>
        </authorList>
    </citation>
    <scope>NUCLEOTIDE SEQUENCE</scope>
    <source>
        <strain evidence="1">DSM 791</strain>
    </source>
</reference>
<accession>A0AB74VFD9</accession>
<evidence type="ECO:0000313" key="2">
    <source>
        <dbReference type="Proteomes" id="UP000679373"/>
    </source>
</evidence>
<sequence length="314" mass="36116">MDENIVEYYRKKCIEQLFKAKGFETNWQTWKPYINQLVPKRTPKQILDLGDSLRKTFYTTNKGTREQGDVSGGGASWESLVCWYLNLCLIGRRTVVVKHSKQLLPIPVSDAITVNYSNFVSNTESDLIAITFPDNSDYSIDKNLIDILDSDEEKVKLTKGRKGTYNLLDVLNALCHRDFEKLEIHVIQCKTNWNDNAQIPMLWDMIYSAEDFKNNIKVGKNNYSMHEVAKFTYSFVTVPTIKLEKIKSTSTCVQRVRNISGGNYWGRQSESNIASSIKEMLGRNLKTGHVDSHLLTLKKELPKLANKYDYFNLS</sequence>
<organism evidence="1 2">
    <name type="scientific">Clostridium beijerinckii</name>
    <name type="common">Clostridium MP</name>
    <dbReference type="NCBI Taxonomy" id="1520"/>
    <lineage>
        <taxon>Bacteria</taxon>
        <taxon>Bacillati</taxon>
        <taxon>Bacillota</taxon>
        <taxon>Clostridia</taxon>
        <taxon>Eubacteriales</taxon>
        <taxon>Clostridiaceae</taxon>
        <taxon>Clostridium</taxon>
    </lineage>
</organism>
<dbReference type="EMBL" id="CP073653">
    <property type="protein sequence ID" value="QUN35060.1"/>
    <property type="molecule type" value="Genomic_DNA"/>
</dbReference>
<evidence type="ECO:0000313" key="1">
    <source>
        <dbReference type="EMBL" id="QUN35060.1"/>
    </source>
</evidence>
<dbReference type="AlphaFoldDB" id="A0AB74VFD9"/>
<protein>
    <submittedName>
        <fullName evidence="1">Uncharacterized protein</fullName>
    </submittedName>
</protein>
<name>A0AB74VFD9_CLOBE</name>
<dbReference type="Proteomes" id="UP000679373">
    <property type="component" value="Chromosome"/>
</dbReference>
<dbReference type="GeneID" id="66347776"/>
<proteinExistence type="predicted"/>
<keyword evidence="2" id="KW-1185">Reference proteome</keyword>